<dbReference type="AlphaFoldDB" id="A0A0D0WQ51"/>
<dbReference type="GO" id="GO:0004806">
    <property type="term" value="F:triacylglycerol lipase activity"/>
    <property type="evidence" value="ECO:0007669"/>
    <property type="project" value="TreeGrafter"/>
</dbReference>
<proteinExistence type="predicted"/>
<feature type="active site" evidence="1">
    <location>
        <position position="256"/>
    </location>
</feature>
<feature type="chain" id="PRO_5002224383" evidence="3">
    <location>
        <begin position="33"/>
        <end position="275"/>
    </location>
</feature>
<sequence length="275" mass="28090">MPHRPLARTLTALTALLAATLGAAAAPGVAQAAQAAKPARAAAAINYVALGDSYSSGVGAGPYDLSTCLRSDKSYAPLWAAAHQVASFTFPACGGAVTADVINKQVNALSTSTTLVTITIGGNDAGFVDVITSCRFGSTSTCEGAVDEARTFATTELPGRLDRTYAAIREKAPNARLVVLGYPRLFETTSCGALAMSAYKRTIINEAADLLASVTAGRAAAAGATFADARPYFAGHGVCAAAPWIRDVTGVIEAYHPNADGYRLGYLPALNAVTG</sequence>
<feature type="disulfide bond" evidence="2">
    <location>
        <begin position="68"/>
        <end position="93"/>
    </location>
</feature>
<evidence type="ECO:0000256" key="3">
    <source>
        <dbReference type="SAM" id="SignalP"/>
    </source>
</evidence>
<dbReference type="SUPFAM" id="SSF52266">
    <property type="entry name" value="SGNH hydrolase"/>
    <property type="match status" value="1"/>
</dbReference>
<evidence type="ECO:0000259" key="4">
    <source>
        <dbReference type="Pfam" id="PF13472"/>
    </source>
</evidence>
<dbReference type="OrthoDB" id="5503950at2"/>
<evidence type="ECO:0000256" key="2">
    <source>
        <dbReference type="PIRSR" id="PIRSR637460-2"/>
    </source>
</evidence>
<dbReference type="InterPro" id="IPR037460">
    <property type="entry name" value="SEST-like"/>
</dbReference>
<protein>
    <submittedName>
        <fullName evidence="5">Lipase</fullName>
    </submittedName>
</protein>
<organism evidence="5 6">
    <name type="scientific">Micromonospora haikouensis</name>
    <dbReference type="NCBI Taxonomy" id="686309"/>
    <lineage>
        <taxon>Bacteria</taxon>
        <taxon>Bacillati</taxon>
        <taxon>Actinomycetota</taxon>
        <taxon>Actinomycetes</taxon>
        <taxon>Micromonosporales</taxon>
        <taxon>Micromonosporaceae</taxon>
        <taxon>Micromonospora</taxon>
    </lineage>
</organism>
<feature type="active site" description="Nucleophile" evidence="1">
    <location>
        <position position="53"/>
    </location>
</feature>
<dbReference type="Gene3D" id="3.40.50.1110">
    <property type="entry name" value="SGNH hydrolase"/>
    <property type="match status" value="1"/>
</dbReference>
<feature type="domain" description="SGNH hydrolase-type esterase" evidence="4">
    <location>
        <begin position="49"/>
        <end position="264"/>
    </location>
</feature>
<dbReference type="CDD" id="cd01823">
    <property type="entry name" value="SEST_like"/>
    <property type="match status" value="1"/>
</dbReference>
<keyword evidence="3" id="KW-0732">Signal</keyword>
<dbReference type="EMBL" id="JXSX01000003">
    <property type="protein sequence ID" value="KIR60919.1"/>
    <property type="molecule type" value="Genomic_DNA"/>
</dbReference>
<keyword evidence="6" id="KW-1185">Reference proteome</keyword>
<feature type="disulfide bond" evidence="2">
    <location>
        <begin position="191"/>
        <end position="239"/>
    </location>
</feature>
<feature type="signal peptide" evidence="3">
    <location>
        <begin position="1"/>
        <end position="32"/>
    </location>
</feature>
<dbReference type="PANTHER" id="PTHR37981">
    <property type="entry name" value="LIPASE 2"/>
    <property type="match status" value="1"/>
</dbReference>
<keyword evidence="2" id="KW-1015">Disulfide bond</keyword>
<evidence type="ECO:0000313" key="6">
    <source>
        <dbReference type="Proteomes" id="UP000032254"/>
    </source>
</evidence>
<dbReference type="PATRIC" id="fig|47853.6.peg.5068"/>
<dbReference type="PANTHER" id="PTHR37981:SF1">
    <property type="entry name" value="SGNH HYDROLASE-TYPE ESTERASE DOMAIN-CONTAINING PROTEIN"/>
    <property type="match status" value="1"/>
</dbReference>
<evidence type="ECO:0000313" key="5">
    <source>
        <dbReference type="EMBL" id="KIR60919.1"/>
    </source>
</evidence>
<dbReference type="Pfam" id="PF13472">
    <property type="entry name" value="Lipase_GDSL_2"/>
    <property type="match status" value="1"/>
</dbReference>
<dbReference type="InterPro" id="IPR013830">
    <property type="entry name" value="SGNH_hydro"/>
</dbReference>
<dbReference type="RefSeq" id="WP_043967394.1">
    <property type="nucleotide sequence ID" value="NZ_JBEZEN010000015.1"/>
</dbReference>
<dbReference type="GeneID" id="301307145"/>
<evidence type="ECO:0000256" key="1">
    <source>
        <dbReference type="PIRSR" id="PIRSR637460-1"/>
    </source>
</evidence>
<reference evidence="5 6" key="1">
    <citation type="submission" date="2015-01" db="EMBL/GenBank/DDBJ databases">
        <title>Sequencing and annotation of Micromonospora carbonacea strain JXNU-1 genome.</title>
        <authorList>
            <person name="Long Z."/>
            <person name="Huang Y."/>
            <person name="Jiang Y."/>
        </authorList>
    </citation>
    <scope>NUCLEOTIDE SEQUENCE [LARGE SCALE GENOMIC DNA]</scope>
    <source>
        <strain evidence="5 6">JXNU-1</strain>
    </source>
</reference>
<dbReference type="InterPro" id="IPR036514">
    <property type="entry name" value="SGNH_hydro_sf"/>
</dbReference>
<feature type="disulfide bond" evidence="2">
    <location>
        <begin position="134"/>
        <end position="142"/>
    </location>
</feature>
<accession>A0A0D0WQ51</accession>
<gene>
    <name evidence="5" type="ORF">TK50_24185</name>
</gene>
<comment type="caution">
    <text evidence="5">The sequence shown here is derived from an EMBL/GenBank/DDBJ whole genome shotgun (WGS) entry which is preliminary data.</text>
</comment>
<dbReference type="GO" id="GO:0019433">
    <property type="term" value="P:triglyceride catabolic process"/>
    <property type="evidence" value="ECO:0007669"/>
    <property type="project" value="TreeGrafter"/>
</dbReference>
<dbReference type="Proteomes" id="UP000032254">
    <property type="component" value="Unassembled WGS sequence"/>
</dbReference>
<name>A0A0D0WQ51_9ACTN</name>